<dbReference type="RefSeq" id="WP_121370013.1">
    <property type="nucleotide sequence ID" value="NZ_RBKS01000001.1"/>
</dbReference>
<dbReference type="SUPFAM" id="SSF56784">
    <property type="entry name" value="HAD-like"/>
    <property type="match status" value="1"/>
</dbReference>
<keyword evidence="2" id="KW-1185">Reference proteome</keyword>
<dbReference type="Proteomes" id="UP000280008">
    <property type="component" value="Unassembled WGS sequence"/>
</dbReference>
<dbReference type="AlphaFoldDB" id="A0A495IGR1"/>
<dbReference type="InterPro" id="IPR023198">
    <property type="entry name" value="PGP-like_dom2"/>
</dbReference>
<organism evidence="1 2">
    <name type="scientific">Frondihabitans australicus</name>
    <dbReference type="NCBI Taxonomy" id="386892"/>
    <lineage>
        <taxon>Bacteria</taxon>
        <taxon>Bacillati</taxon>
        <taxon>Actinomycetota</taxon>
        <taxon>Actinomycetes</taxon>
        <taxon>Micrococcales</taxon>
        <taxon>Microbacteriaceae</taxon>
        <taxon>Frondihabitans</taxon>
    </lineage>
</organism>
<reference evidence="1 2" key="1">
    <citation type="submission" date="2018-10" db="EMBL/GenBank/DDBJ databases">
        <title>Sequencing the genomes of 1000 actinobacteria strains.</title>
        <authorList>
            <person name="Klenk H.-P."/>
        </authorList>
    </citation>
    <scope>NUCLEOTIDE SEQUENCE [LARGE SCALE GENOMIC DNA]</scope>
    <source>
        <strain evidence="1 2">DSM 17894</strain>
    </source>
</reference>
<dbReference type="InterPro" id="IPR006439">
    <property type="entry name" value="HAD-SF_hydro_IA"/>
</dbReference>
<dbReference type="SFLD" id="SFLDS00003">
    <property type="entry name" value="Haloacid_Dehalogenase"/>
    <property type="match status" value="1"/>
</dbReference>
<dbReference type="InterPro" id="IPR051806">
    <property type="entry name" value="HAD-like_SPP"/>
</dbReference>
<dbReference type="InterPro" id="IPR023214">
    <property type="entry name" value="HAD_sf"/>
</dbReference>
<dbReference type="InterPro" id="IPR036412">
    <property type="entry name" value="HAD-like_sf"/>
</dbReference>
<comment type="caution">
    <text evidence="1">The sequence shown here is derived from an EMBL/GenBank/DDBJ whole genome shotgun (WGS) entry which is preliminary data.</text>
</comment>
<dbReference type="Gene3D" id="3.40.50.1000">
    <property type="entry name" value="HAD superfamily/HAD-like"/>
    <property type="match status" value="1"/>
</dbReference>
<evidence type="ECO:0000313" key="1">
    <source>
        <dbReference type="EMBL" id="RKR75192.1"/>
    </source>
</evidence>
<dbReference type="OrthoDB" id="9800058at2"/>
<dbReference type="NCBIfam" id="TIGR01509">
    <property type="entry name" value="HAD-SF-IA-v3"/>
    <property type="match status" value="1"/>
</dbReference>
<dbReference type="Gene3D" id="1.10.150.240">
    <property type="entry name" value="Putative phosphatase, domain 2"/>
    <property type="match status" value="1"/>
</dbReference>
<evidence type="ECO:0000313" key="2">
    <source>
        <dbReference type="Proteomes" id="UP000280008"/>
    </source>
</evidence>
<dbReference type="SFLD" id="SFLDG01129">
    <property type="entry name" value="C1.5:_HAD__Beta-PGM__Phosphata"/>
    <property type="match status" value="1"/>
</dbReference>
<dbReference type="PANTHER" id="PTHR43481">
    <property type="entry name" value="FRUCTOSE-1-PHOSPHATE PHOSPHATASE"/>
    <property type="match status" value="1"/>
</dbReference>
<dbReference type="EMBL" id="RBKS01000001">
    <property type="protein sequence ID" value="RKR75192.1"/>
    <property type="molecule type" value="Genomic_DNA"/>
</dbReference>
<name>A0A495IGR1_9MICO</name>
<sequence>MTSTRPVLDTVFAAVLFDMDGTLISSTPAVRRSWARWGRELGLPENFREGGGHGMPARSIVASFVPAEQVDEAFARIEAIEIEEVDGVDMLAGAAEALAAIGEPRKAVVTSCTAPLFEARMAAAGLVRPATVVTASDVTNGKPDPEPFLLGASLLGVDPAHCLVVEDAFAGLVAGRASGAATLGVAGTHDASELDADLVVSGLDAVRFEEVDGGVRVTLR</sequence>
<dbReference type="Pfam" id="PF00702">
    <property type="entry name" value="Hydrolase"/>
    <property type="match status" value="1"/>
</dbReference>
<proteinExistence type="predicted"/>
<gene>
    <name evidence="1" type="ORF">C8E83_2330</name>
</gene>
<accession>A0A495IGR1</accession>
<dbReference type="PANTHER" id="PTHR43481:SF4">
    <property type="entry name" value="GLYCEROL-1-PHOSPHATE PHOSPHOHYDROLASE 1-RELATED"/>
    <property type="match status" value="1"/>
</dbReference>
<dbReference type="GO" id="GO:0050308">
    <property type="term" value="F:sugar-phosphatase activity"/>
    <property type="evidence" value="ECO:0007669"/>
    <property type="project" value="TreeGrafter"/>
</dbReference>
<protein>
    <submittedName>
        <fullName evidence="1">Sugar-phosphatase</fullName>
    </submittedName>
</protein>